<comment type="caution">
    <text evidence="1">The sequence shown here is derived from an EMBL/GenBank/DDBJ whole genome shotgun (WGS) entry which is preliminary data.</text>
</comment>
<reference evidence="1" key="1">
    <citation type="submission" date="2023-03" db="EMBL/GenBank/DDBJ databases">
        <title>Massive genome expansion in bonnet fungi (Mycena s.s.) driven by repeated elements and novel gene families across ecological guilds.</title>
        <authorList>
            <consortium name="Lawrence Berkeley National Laboratory"/>
            <person name="Harder C.B."/>
            <person name="Miyauchi S."/>
            <person name="Viragh M."/>
            <person name="Kuo A."/>
            <person name="Thoen E."/>
            <person name="Andreopoulos B."/>
            <person name="Lu D."/>
            <person name="Skrede I."/>
            <person name="Drula E."/>
            <person name="Henrissat B."/>
            <person name="Morin E."/>
            <person name="Kohler A."/>
            <person name="Barry K."/>
            <person name="LaButti K."/>
            <person name="Morin E."/>
            <person name="Salamov A."/>
            <person name="Lipzen A."/>
            <person name="Mereny Z."/>
            <person name="Hegedus B."/>
            <person name="Baldrian P."/>
            <person name="Stursova M."/>
            <person name="Weitz H."/>
            <person name="Taylor A."/>
            <person name="Grigoriev I.V."/>
            <person name="Nagy L.G."/>
            <person name="Martin F."/>
            <person name="Kauserud H."/>
        </authorList>
    </citation>
    <scope>NUCLEOTIDE SEQUENCE</scope>
    <source>
        <strain evidence="1">CBHHK002</strain>
    </source>
</reference>
<name>A0AAD6ZJH8_9AGAR</name>
<protein>
    <submittedName>
        <fullName evidence="1">Uncharacterized protein</fullName>
    </submittedName>
</protein>
<evidence type="ECO:0000313" key="2">
    <source>
        <dbReference type="Proteomes" id="UP001218218"/>
    </source>
</evidence>
<dbReference type="AlphaFoldDB" id="A0AAD6ZJH8"/>
<dbReference type="EMBL" id="JARIHO010000042">
    <property type="protein sequence ID" value="KAJ7326191.1"/>
    <property type="molecule type" value="Genomic_DNA"/>
</dbReference>
<dbReference type="Gene3D" id="3.40.50.720">
    <property type="entry name" value="NAD(P)-binding Rossmann-like Domain"/>
    <property type="match status" value="1"/>
</dbReference>
<proteinExistence type="predicted"/>
<gene>
    <name evidence="1" type="ORF">DFH08DRAFT_710531</name>
</gene>
<dbReference type="Proteomes" id="UP001218218">
    <property type="component" value="Unassembled WGS sequence"/>
</dbReference>
<sequence length="195" mass="21569">EIDDIDPKEHIPFYTYVACRAISDKLVWKAAEKYPHIDFTTIFTPTLYGWFAEHYPVPKSVAELNGNKILYELIQKDVSFPTWPIATIAHNRDIAKAHVLALIAPVLPKGERKRPILSLGLMMWIDAIAFLKTSGVAAKFKARGHDIVTRLPEVSAAGKQVGHQSYGECTGFEEGGLYSVARYSAGGDAQLAGLR</sequence>
<feature type="non-terminal residue" evidence="1">
    <location>
        <position position="1"/>
    </location>
</feature>
<accession>A0AAD6ZJH8</accession>
<keyword evidence="2" id="KW-1185">Reference proteome</keyword>
<organism evidence="1 2">
    <name type="scientific">Mycena albidolilacea</name>
    <dbReference type="NCBI Taxonomy" id="1033008"/>
    <lineage>
        <taxon>Eukaryota</taxon>
        <taxon>Fungi</taxon>
        <taxon>Dikarya</taxon>
        <taxon>Basidiomycota</taxon>
        <taxon>Agaricomycotina</taxon>
        <taxon>Agaricomycetes</taxon>
        <taxon>Agaricomycetidae</taxon>
        <taxon>Agaricales</taxon>
        <taxon>Marasmiineae</taxon>
        <taxon>Mycenaceae</taxon>
        <taxon>Mycena</taxon>
    </lineage>
</organism>
<evidence type="ECO:0000313" key="1">
    <source>
        <dbReference type="EMBL" id="KAJ7326191.1"/>
    </source>
</evidence>